<name>A0A119CTT7_THIDE</name>
<dbReference type="AlphaFoldDB" id="A0A119CTT7"/>
<proteinExistence type="predicted"/>
<comment type="caution">
    <text evidence="1">The sequence shown here is derived from an EMBL/GenBank/DDBJ whole genome shotgun (WGS) entry which is preliminary data.</text>
</comment>
<organism evidence="1 2">
    <name type="scientific">Thiobacillus denitrificans</name>
    <dbReference type="NCBI Taxonomy" id="36861"/>
    <lineage>
        <taxon>Bacteria</taxon>
        <taxon>Pseudomonadati</taxon>
        <taxon>Pseudomonadota</taxon>
        <taxon>Betaproteobacteria</taxon>
        <taxon>Nitrosomonadales</taxon>
        <taxon>Thiobacillaceae</taxon>
        <taxon>Thiobacillus</taxon>
    </lineage>
</organism>
<dbReference type="PATRIC" id="fig|36861.3.peg.3024"/>
<dbReference type="EMBL" id="LDUG01000056">
    <property type="protein sequence ID" value="KVW92639.1"/>
    <property type="molecule type" value="Genomic_DNA"/>
</dbReference>
<evidence type="ECO:0000313" key="2">
    <source>
        <dbReference type="Proteomes" id="UP000064243"/>
    </source>
</evidence>
<gene>
    <name evidence="1" type="ORF">ABW22_15800</name>
</gene>
<sequence length="108" mass="12083">MVLLFEVDGPFRFKPKVERVGALTRIIWGCFSVARIAAGFNDVARAFREDECEQCAAIADARAMRCEAKTATAEDEDEVTELRSLAWQFSVLAAEMRKRSNAQVRGPL</sequence>
<accession>A0A119CTT7</accession>
<evidence type="ECO:0000313" key="1">
    <source>
        <dbReference type="EMBL" id="KVW92639.1"/>
    </source>
</evidence>
<reference evidence="1 2" key="1">
    <citation type="journal article" date="2015" name="Appl. Environ. Microbiol.">
        <title>Aerobic and Anaerobic Thiosulfate Oxidation by a Cold-Adapted, Subglacial Chemoautotroph.</title>
        <authorList>
            <person name="Harrold Z.R."/>
            <person name="Skidmore M.L."/>
            <person name="Hamilton T.L."/>
            <person name="Desch L."/>
            <person name="Amada K."/>
            <person name="van Gelder W."/>
            <person name="Glover K."/>
            <person name="Roden E.E."/>
            <person name="Boyd E.S."/>
        </authorList>
    </citation>
    <scope>NUCLEOTIDE SEQUENCE [LARGE SCALE GENOMIC DNA]</scope>
    <source>
        <strain evidence="1 2">RG</strain>
    </source>
</reference>
<dbReference type="RefSeq" id="WP_059759089.1">
    <property type="nucleotide sequence ID" value="NZ_LDUG01000056.1"/>
</dbReference>
<dbReference type="Proteomes" id="UP000064243">
    <property type="component" value="Unassembled WGS sequence"/>
</dbReference>
<protein>
    <submittedName>
        <fullName evidence="1">Uncharacterized protein</fullName>
    </submittedName>
</protein>
<keyword evidence="2" id="KW-1185">Reference proteome</keyword>
<dbReference type="OrthoDB" id="9342747at2"/>